<organism evidence="11 12">
    <name type="scientific">Aspergillus bertholletiae</name>
    <dbReference type="NCBI Taxonomy" id="1226010"/>
    <lineage>
        <taxon>Eukaryota</taxon>
        <taxon>Fungi</taxon>
        <taxon>Dikarya</taxon>
        <taxon>Ascomycota</taxon>
        <taxon>Pezizomycotina</taxon>
        <taxon>Eurotiomycetes</taxon>
        <taxon>Eurotiomycetidae</taxon>
        <taxon>Eurotiales</taxon>
        <taxon>Aspergillaceae</taxon>
        <taxon>Aspergillus</taxon>
        <taxon>Aspergillus subgen. Circumdati</taxon>
    </lineage>
</organism>
<dbReference type="InterPro" id="IPR002403">
    <property type="entry name" value="Cyt_P450_E_grp-IV"/>
</dbReference>
<dbReference type="SUPFAM" id="SSF48264">
    <property type="entry name" value="Cytochrome P450"/>
    <property type="match status" value="1"/>
</dbReference>
<feature type="transmembrane region" description="Helical" evidence="10">
    <location>
        <begin position="101"/>
        <end position="130"/>
    </location>
</feature>
<feature type="binding site" description="axial binding residue" evidence="8">
    <location>
        <position position="352"/>
    </location>
    <ligand>
        <name>heme</name>
        <dbReference type="ChEBI" id="CHEBI:30413"/>
    </ligand>
    <ligandPart>
        <name>Fe</name>
        <dbReference type="ChEBI" id="CHEBI:18248"/>
    </ligandPart>
</feature>
<evidence type="ECO:0000256" key="5">
    <source>
        <dbReference type="ARBA" id="ARBA00023002"/>
    </source>
</evidence>
<evidence type="ECO:0000256" key="3">
    <source>
        <dbReference type="ARBA" id="ARBA00022617"/>
    </source>
</evidence>
<dbReference type="PANTHER" id="PTHR46206">
    <property type="entry name" value="CYTOCHROME P450"/>
    <property type="match status" value="1"/>
</dbReference>
<dbReference type="GO" id="GO:0016705">
    <property type="term" value="F:oxidoreductase activity, acting on paired donors, with incorporation or reduction of molecular oxygen"/>
    <property type="evidence" value="ECO:0007669"/>
    <property type="project" value="InterPro"/>
</dbReference>
<dbReference type="GO" id="GO:0020037">
    <property type="term" value="F:heme binding"/>
    <property type="evidence" value="ECO:0007669"/>
    <property type="project" value="InterPro"/>
</dbReference>
<evidence type="ECO:0000256" key="6">
    <source>
        <dbReference type="ARBA" id="ARBA00023004"/>
    </source>
</evidence>
<comment type="cofactor">
    <cofactor evidence="1 8">
        <name>heme</name>
        <dbReference type="ChEBI" id="CHEBI:30413"/>
    </cofactor>
</comment>
<name>A0A5N7B4C6_9EURO</name>
<dbReference type="GO" id="GO:0004497">
    <property type="term" value="F:monooxygenase activity"/>
    <property type="evidence" value="ECO:0007669"/>
    <property type="project" value="UniProtKB-KW"/>
</dbReference>
<dbReference type="Pfam" id="PF00067">
    <property type="entry name" value="p450"/>
    <property type="match status" value="1"/>
</dbReference>
<dbReference type="CDD" id="cd11041">
    <property type="entry name" value="CYP503A1-like"/>
    <property type="match status" value="1"/>
</dbReference>
<keyword evidence="7 9" id="KW-0503">Monooxygenase</keyword>
<keyword evidence="10" id="KW-0812">Transmembrane</keyword>
<keyword evidence="6 8" id="KW-0408">Iron</keyword>
<accession>A0A5N7B4C6</accession>
<keyword evidence="3 8" id="KW-0349">Heme</keyword>
<reference evidence="11 12" key="1">
    <citation type="submission" date="2019-04" db="EMBL/GenBank/DDBJ databases">
        <title>Friends and foes A comparative genomics studyof 23 Aspergillus species from section Flavi.</title>
        <authorList>
            <consortium name="DOE Joint Genome Institute"/>
            <person name="Kjaerbolling I."/>
            <person name="Vesth T."/>
            <person name="Frisvad J.C."/>
            <person name="Nybo J.L."/>
            <person name="Theobald S."/>
            <person name="Kildgaard S."/>
            <person name="Isbrandt T."/>
            <person name="Kuo A."/>
            <person name="Sato A."/>
            <person name="Lyhne E.K."/>
            <person name="Kogle M.E."/>
            <person name="Wiebenga A."/>
            <person name="Kun R.S."/>
            <person name="Lubbers R.J."/>
            <person name="Makela M.R."/>
            <person name="Barry K."/>
            <person name="Chovatia M."/>
            <person name="Clum A."/>
            <person name="Daum C."/>
            <person name="Haridas S."/>
            <person name="He G."/>
            <person name="LaButti K."/>
            <person name="Lipzen A."/>
            <person name="Mondo S."/>
            <person name="Riley R."/>
            <person name="Salamov A."/>
            <person name="Simmons B.A."/>
            <person name="Magnuson J.K."/>
            <person name="Henrissat B."/>
            <person name="Mortensen U.H."/>
            <person name="Larsen T.O."/>
            <person name="Devries R.P."/>
            <person name="Grigoriev I.V."/>
            <person name="Machida M."/>
            <person name="Baker S.E."/>
            <person name="Andersen M.R."/>
        </authorList>
    </citation>
    <scope>NUCLEOTIDE SEQUENCE [LARGE SCALE GENOMIC DNA]</scope>
    <source>
        <strain evidence="11 12">IBT 29228</strain>
    </source>
</reference>
<dbReference type="Gene3D" id="1.10.630.10">
    <property type="entry name" value="Cytochrome P450"/>
    <property type="match status" value="1"/>
</dbReference>
<dbReference type="PRINTS" id="PR00465">
    <property type="entry name" value="EP450IV"/>
</dbReference>
<evidence type="ECO:0000256" key="9">
    <source>
        <dbReference type="RuleBase" id="RU000461"/>
    </source>
</evidence>
<evidence type="ECO:0000256" key="1">
    <source>
        <dbReference type="ARBA" id="ARBA00001971"/>
    </source>
</evidence>
<keyword evidence="4 8" id="KW-0479">Metal-binding</keyword>
<dbReference type="Proteomes" id="UP000326198">
    <property type="component" value="Unassembled WGS sequence"/>
</dbReference>
<keyword evidence="5 9" id="KW-0560">Oxidoreductase</keyword>
<evidence type="ECO:0000256" key="10">
    <source>
        <dbReference type="SAM" id="Phobius"/>
    </source>
</evidence>
<evidence type="ECO:0000256" key="2">
    <source>
        <dbReference type="ARBA" id="ARBA00010617"/>
    </source>
</evidence>
<dbReference type="PANTHER" id="PTHR46206:SF1">
    <property type="entry name" value="P450, PUTATIVE (EUROFUNG)-RELATED"/>
    <property type="match status" value="1"/>
</dbReference>
<comment type="similarity">
    <text evidence="2 9">Belongs to the cytochrome P450 family.</text>
</comment>
<keyword evidence="10" id="KW-0472">Membrane</keyword>
<sequence length="408" mass="46338">MIIKQFAFDYTMPGAHMRNFGFEKVLGKELARNFPRVYCAFIQELQSAIDETLGLDTTSWRTLNIYSTMGKIVSRANRRVVLGEPLCRDKEIIYHSQRYTWWFGAMLIFLGQLLPPIFRPIFGIFLVIPLKYHRRVLVRRLRPVFKERLDLLREKEGGSTHSTDEMPPDMITWSTKVALESGKAEAQDPGSLAHQFIESIFPTADTVVTTATNFFSDILSSKSDQAFDDLREEARSMFPPGEPPSLQSIKKLHLADSALRETLRRSPIGIYSLFHEVMPKEGVVTPNGHHLPQGTWISVPSMAIHHDERVYSEPDRYDPYRFTAGTNSTKPKSMLTTMTDEFLGFSLGDHGCPGRIYASYLLKSIIAYTMLNYEFRPLSTRPANRAIGIIYAPPTTAKFSLRRTGAAS</sequence>
<evidence type="ECO:0000256" key="7">
    <source>
        <dbReference type="ARBA" id="ARBA00023033"/>
    </source>
</evidence>
<dbReference type="AlphaFoldDB" id="A0A5N7B4C6"/>
<dbReference type="InterPro" id="IPR001128">
    <property type="entry name" value="Cyt_P450"/>
</dbReference>
<keyword evidence="10" id="KW-1133">Transmembrane helix</keyword>
<dbReference type="PROSITE" id="PS00086">
    <property type="entry name" value="CYTOCHROME_P450"/>
    <property type="match status" value="1"/>
</dbReference>
<dbReference type="OrthoDB" id="1844152at2759"/>
<evidence type="ECO:0000256" key="8">
    <source>
        <dbReference type="PIRSR" id="PIRSR602403-1"/>
    </source>
</evidence>
<gene>
    <name evidence="11" type="ORF">BDV26DRAFT_265938</name>
</gene>
<dbReference type="InterPro" id="IPR017972">
    <property type="entry name" value="Cyt_P450_CS"/>
</dbReference>
<evidence type="ECO:0000313" key="11">
    <source>
        <dbReference type="EMBL" id="KAE8376229.1"/>
    </source>
</evidence>
<proteinExistence type="inferred from homology"/>
<dbReference type="GO" id="GO:0005506">
    <property type="term" value="F:iron ion binding"/>
    <property type="evidence" value="ECO:0007669"/>
    <property type="project" value="InterPro"/>
</dbReference>
<keyword evidence="12" id="KW-1185">Reference proteome</keyword>
<dbReference type="EMBL" id="ML736244">
    <property type="protein sequence ID" value="KAE8376229.1"/>
    <property type="molecule type" value="Genomic_DNA"/>
</dbReference>
<protein>
    <submittedName>
        <fullName evidence="11">Cytochrome P450</fullName>
    </submittedName>
</protein>
<evidence type="ECO:0000313" key="12">
    <source>
        <dbReference type="Proteomes" id="UP000326198"/>
    </source>
</evidence>
<evidence type="ECO:0000256" key="4">
    <source>
        <dbReference type="ARBA" id="ARBA00022723"/>
    </source>
</evidence>
<dbReference type="GO" id="GO:0019748">
    <property type="term" value="P:secondary metabolic process"/>
    <property type="evidence" value="ECO:0007669"/>
    <property type="project" value="UniProtKB-ARBA"/>
</dbReference>
<dbReference type="InterPro" id="IPR036396">
    <property type="entry name" value="Cyt_P450_sf"/>
</dbReference>